<evidence type="ECO:0000313" key="2">
    <source>
        <dbReference type="EMBL" id="MFB9075723.1"/>
    </source>
</evidence>
<protein>
    <submittedName>
        <fullName evidence="2">Uncharacterized protein</fullName>
    </submittedName>
</protein>
<feature type="compositionally biased region" description="Pro residues" evidence="1">
    <location>
        <begin position="21"/>
        <end position="34"/>
    </location>
</feature>
<dbReference type="Proteomes" id="UP001589575">
    <property type="component" value="Unassembled WGS sequence"/>
</dbReference>
<accession>A0ABV5G9W0</accession>
<gene>
    <name evidence="2" type="ORF">ACFFX0_32995</name>
</gene>
<evidence type="ECO:0000313" key="3">
    <source>
        <dbReference type="Proteomes" id="UP001589575"/>
    </source>
</evidence>
<proteinExistence type="predicted"/>
<reference evidence="2 3" key="1">
    <citation type="submission" date="2024-09" db="EMBL/GenBank/DDBJ databases">
        <authorList>
            <person name="Sun Q."/>
            <person name="Mori K."/>
        </authorList>
    </citation>
    <scope>NUCLEOTIDE SEQUENCE [LARGE SCALE GENOMIC DNA]</scope>
    <source>
        <strain evidence="2 3">CCM 7609</strain>
    </source>
</reference>
<dbReference type="EMBL" id="JBHMFI010000023">
    <property type="protein sequence ID" value="MFB9075723.1"/>
    <property type="molecule type" value="Genomic_DNA"/>
</dbReference>
<comment type="caution">
    <text evidence="2">The sequence shown here is derived from an EMBL/GenBank/DDBJ whole genome shotgun (WGS) entry which is preliminary data.</text>
</comment>
<feature type="region of interest" description="Disordered" evidence="1">
    <location>
        <begin position="1"/>
        <end position="60"/>
    </location>
</feature>
<name>A0ABV5G9W0_9MICC</name>
<keyword evidence="3" id="KW-1185">Reference proteome</keyword>
<sequence>MEAGTAAVAGRCGAVEQPRQSPEPHPQHPPPPGRLRPGPVAHAGLGEHGIELRMKTTSQA</sequence>
<evidence type="ECO:0000256" key="1">
    <source>
        <dbReference type="SAM" id="MobiDB-lite"/>
    </source>
</evidence>
<organism evidence="2 3">
    <name type="scientific">Citricoccus parietis</name>
    <dbReference type="NCBI Taxonomy" id="592307"/>
    <lineage>
        <taxon>Bacteria</taxon>
        <taxon>Bacillati</taxon>
        <taxon>Actinomycetota</taxon>
        <taxon>Actinomycetes</taxon>
        <taxon>Micrococcales</taxon>
        <taxon>Micrococcaceae</taxon>
        <taxon>Citricoccus</taxon>
    </lineage>
</organism>